<dbReference type="InterPro" id="IPR050638">
    <property type="entry name" value="AA-Vitamin_Transporters"/>
</dbReference>
<feature type="transmembrane region" description="Helical" evidence="6">
    <location>
        <begin position="223"/>
        <end position="240"/>
    </location>
</feature>
<dbReference type="EMBL" id="QJUP01000003">
    <property type="protein sequence ID" value="TBU98884.1"/>
    <property type="molecule type" value="Genomic_DNA"/>
</dbReference>
<feature type="transmembrane region" description="Helical" evidence="6">
    <location>
        <begin position="99"/>
        <end position="118"/>
    </location>
</feature>
<evidence type="ECO:0000256" key="3">
    <source>
        <dbReference type="ARBA" id="ARBA00022692"/>
    </source>
</evidence>
<dbReference type="PANTHER" id="PTHR32322">
    <property type="entry name" value="INNER MEMBRANE TRANSPORTER"/>
    <property type="match status" value="1"/>
</dbReference>
<feature type="transmembrane region" description="Helical" evidence="6">
    <location>
        <begin position="72"/>
        <end position="93"/>
    </location>
</feature>
<name>A0A4Q9RCP4_9GAMM</name>
<organism evidence="8 9">
    <name type="scientific">Stutzerimonas kirkiae</name>
    <dbReference type="NCBI Taxonomy" id="2211392"/>
    <lineage>
        <taxon>Bacteria</taxon>
        <taxon>Pseudomonadati</taxon>
        <taxon>Pseudomonadota</taxon>
        <taxon>Gammaproteobacteria</taxon>
        <taxon>Pseudomonadales</taxon>
        <taxon>Pseudomonadaceae</taxon>
        <taxon>Stutzerimonas</taxon>
    </lineage>
</organism>
<feature type="transmembrane region" description="Helical" evidence="6">
    <location>
        <begin position="39"/>
        <end position="60"/>
    </location>
</feature>
<reference evidence="8 9" key="1">
    <citation type="submission" date="2018-06" db="EMBL/GenBank/DDBJ databases">
        <title>Three novel Pseudomonas species isolated from symptomatic oak.</title>
        <authorList>
            <person name="Bueno-Gonzalez V."/>
            <person name="Brady C."/>
        </authorList>
    </citation>
    <scope>NUCLEOTIDE SEQUENCE [LARGE SCALE GENOMIC DNA]</scope>
    <source>
        <strain evidence="8 9">P17C</strain>
    </source>
</reference>
<dbReference type="InterPro" id="IPR037185">
    <property type="entry name" value="EmrE-like"/>
</dbReference>
<feature type="transmembrane region" description="Helical" evidence="6">
    <location>
        <begin position="275"/>
        <end position="292"/>
    </location>
</feature>
<feature type="transmembrane region" description="Helical" evidence="6">
    <location>
        <begin position="185"/>
        <end position="211"/>
    </location>
</feature>
<evidence type="ECO:0000313" key="9">
    <source>
        <dbReference type="Proteomes" id="UP000292639"/>
    </source>
</evidence>
<dbReference type="OrthoDB" id="8688375at2"/>
<comment type="caution">
    <text evidence="8">The sequence shown here is derived from an EMBL/GenBank/DDBJ whole genome shotgun (WGS) entry which is preliminary data.</text>
</comment>
<evidence type="ECO:0000313" key="8">
    <source>
        <dbReference type="EMBL" id="TBU98884.1"/>
    </source>
</evidence>
<dbReference type="InterPro" id="IPR000620">
    <property type="entry name" value="EamA_dom"/>
</dbReference>
<comment type="similarity">
    <text evidence="2">Belongs to the EamA transporter family.</text>
</comment>
<feature type="transmembrane region" description="Helical" evidence="6">
    <location>
        <begin position="155"/>
        <end position="173"/>
    </location>
</feature>
<evidence type="ECO:0000259" key="7">
    <source>
        <dbReference type="Pfam" id="PF00892"/>
    </source>
</evidence>
<evidence type="ECO:0000256" key="5">
    <source>
        <dbReference type="ARBA" id="ARBA00023136"/>
    </source>
</evidence>
<evidence type="ECO:0000256" key="6">
    <source>
        <dbReference type="SAM" id="Phobius"/>
    </source>
</evidence>
<evidence type="ECO:0000256" key="1">
    <source>
        <dbReference type="ARBA" id="ARBA00004141"/>
    </source>
</evidence>
<keyword evidence="4 6" id="KW-1133">Transmembrane helix</keyword>
<feature type="domain" description="EamA" evidence="7">
    <location>
        <begin position="12"/>
        <end position="144"/>
    </location>
</feature>
<evidence type="ECO:0000256" key="4">
    <source>
        <dbReference type="ARBA" id="ARBA00022989"/>
    </source>
</evidence>
<dbReference type="AlphaFoldDB" id="A0A4Q9RCP4"/>
<keyword evidence="3 6" id="KW-0812">Transmembrane</keyword>
<keyword evidence="9" id="KW-1185">Reference proteome</keyword>
<gene>
    <name evidence="8" type="ORF">DNJ96_04005</name>
</gene>
<dbReference type="GO" id="GO:0016020">
    <property type="term" value="C:membrane"/>
    <property type="evidence" value="ECO:0007669"/>
    <property type="project" value="UniProtKB-SubCell"/>
</dbReference>
<dbReference type="Proteomes" id="UP000292639">
    <property type="component" value="Unassembled WGS sequence"/>
</dbReference>
<feature type="transmembrane region" description="Helical" evidence="6">
    <location>
        <begin position="247"/>
        <end position="269"/>
    </location>
</feature>
<dbReference type="SUPFAM" id="SSF103481">
    <property type="entry name" value="Multidrug resistance efflux transporter EmrE"/>
    <property type="match status" value="2"/>
</dbReference>
<comment type="subcellular location">
    <subcellularLocation>
        <location evidence="1">Membrane</location>
        <topology evidence="1">Multi-pass membrane protein</topology>
    </subcellularLocation>
</comment>
<feature type="transmembrane region" description="Helical" evidence="6">
    <location>
        <begin position="130"/>
        <end position="149"/>
    </location>
</feature>
<dbReference type="Pfam" id="PF00892">
    <property type="entry name" value="EamA"/>
    <property type="match status" value="1"/>
</dbReference>
<sequence length="303" mass="31506">MANRHTSLWLPLLLLVSTGGLMGLTNNLVKQAVASGWQPLSFLMLSLLGSGLLLALLAVARGEYPGLRKQHFRYYLVAALLSASLPHSLLFSAVTHTGAGFASICLAFPPLFTYLMALSLNMERLRPLRLAGLLLGLLGAVLLTLDKFAGANPSPWALALLCTPVLLALGNIYRTRHWPAGASPLSLAPGMLLAAALQLLPVVLLGGAPWLPEQGGRAVPAQLAAQTALFALTYALFFLLQRIAGPVYLSQVGAVAAIAGTAIAVGLLGESASPAMLLALLAVIGGVLLVSLNPPTPGDRHGN</sequence>
<protein>
    <submittedName>
        <fullName evidence="8">EamA/RhaT family transporter</fullName>
    </submittedName>
</protein>
<keyword evidence="5 6" id="KW-0472">Membrane</keyword>
<accession>A0A4Q9RCP4</accession>
<dbReference type="RefSeq" id="WP_131183902.1">
    <property type="nucleotide sequence ID" value="NZ_QJUO01000007.1"/>
</dbReference>
<dbReference type="PANTHER" id="PTHR32322:SF2">
    <property type="entry name" value="EAMA DOMAIN-CONTAINING PROTEIN"/>
    <property type="match status" value="1"/>
</dbReference>
<proteinExistence type="inferred from homology"/>
<evidence type="ECO:0000256" key="2">
    <source>
        <dbReference type="ARBA" id="ARBA00007362"/>
    </source>
</evidence>